<evidence type="ECO:0000313" key="1">
    <source>
        <dbReference type="EMBL" id="KAL0440388.1"/>
    </source>
</evidence>
<protein>
    <recommendedName>
        <fullName evidence="2">XRE family transcriptional regulator</fullName>
    </recommendedName>
</protein>
<dbReference type="AlphaFoldDB" id="A0AAW2WG63"/>
<reference evidence="1" key="2">
    <citation type="journal article" date="2024" name="Plant">
        <title>Genomic evolution and insights into agronomic trait innovations of Sesamum species.</title>
        <authorList>
            <person name="Miao H."/>
            <person name="Wang L."/>
            <person name="Qu L."/>
            <person name="Liu H."/>
            <person name="Sun Y."/>
            <person name="Le M."/>
            <person name="Wang Q."/>
            <person name="Wei S."/>
            <person name="Zheng Y."/>
            <person name="Lin W."/>
            <person name="Duan Y."/>
            <person name="Cao H."/>
            <person name="Xiong S."/>
            <person name="Wang X."/>
            <person name="Wei L."/>
            <person name="Li C."/>
            <person name="Ma Q."/>
            <person name="Ju M."/>
            <person name="Zhao R."/>
            <person name="Li G."/>
            <person name="Mu C."/>
            <person name="Tian Q."/>
            <person name="Mei H."/>
            <person name="Zhang T."/>
            <person name="Gao T."/>
            <person name="Zhang H."/>
        </authorList>
    </citation>
    <scope>NUCLEOTIDE SEQUENCE</scope>
    <source>
        <strain evidence="1">KEN1</strain>
    </source>
</reference>
<gene>
    <name evidence="1" type="ORF">Slati_2521800</name>
</gene>
<comment type="caution">
    <text evidence="1">The sequence shown here is derived from an EMBL/GenBank/DDBJ whole genome shotgun (WGS) entry which is preliminary data.</text>
</comment>
<reference evidence="1" key="1">
    <citation type="submission" date="2020-06" db="EMBL/GenBank/DDBJ databases">
        <authorList>
            <person name="Li T."/>
            <person name="Hu X."/>
            <person name="Zhang T."/>
            <person name="Song X."/>
            <person name="Zhang H."/>
            <person name="Dai N."/>
            <person name="Sheng W."/>
            <person name="Hou X."/>
            <person name="Wei L."/>
        </authorList>
    </citation>
    <scope>NUCLEOTIDE SEQUENCE</scope>
    <source>
        <strain evidence="1">KEN1</strain>
        <tissue evidence="1">Leaf</tissue>
    </source>
</reference>
<name>A0AAW2WG63_9LAMI</name>
<dbReference type="EMBL" id="JACGWN010000008">
    <property type="protein sequence ID" value="KAL0440388.1"/>
    <property type="molecule type" value="Genomic_DNA"/>
</dbReference>
<evidence type="ECO:0008006" key="2">
    <source>
        <dbReference type="Google" id="ProtNLM"/>
    </source>
</evidence>
<accession>A0AAW2WG63</accession>
<proteinExistence type="predicted"/>
<organism evidence="1">
    <name type="scientific">Sesamum latifolium</name>
    <dbReference type="NCBI Taxonomy" id="2727402"/>
    <lineage>
        <taxon>Eukaryota</taxon>
        <taxon>Viridiplantae</taxon>
        <taxon>Streptophyta</taxon>
        <taxon>Embryophyta</taxon>
        <taxon>Tracheophyta</taxon>
        <taxon>Spermatophyta</taxon>
        <taxon>Magnoliopsida</taxon>
        <taxon>eudicotyledons</taxon>
        <taxon>Gunneridae</taxon>
        <taxon>Pentapetalae</taxon>
        <taxon>asterids</taxon>
        <taxon>lamiids</taxon>
        <taxon>Lamiales</taxon>
        <taxon>Pedaliaceae</taxon>
        <taxon>Sesamum</taxon>
    </lineage>
</organism>
<sequence>MMGKTEVNDPPRKGVIRMIAGGPIGRDLQRARKAQVREAHGTTVKEIMDVEPANNAPLIQFAQEEQSGTRVPGNDALVIIALLANYEIERVFIDSGSSADILFGEAYDQMQLGMSPSK</sequence>